<dbReference type="PANTHER" id="PTHR14097:SF7">
    <property type="entry name" value="OXIDOREDUCTASE HTATIP2"/>
    <property type="match status" value="1"/>
</dbReference>
<accession>S2JS92</accession>
<organism evidence="1 2">
    <name type="scientific">Mucor circinelloides f. circinelloides (strain 1006PhL)</name>
    <name type="common">Mucormycosis agent</name>
    <name type="synonym">Calyptromyces circinelloides</name>
    <dbReference type="NCBI Taxonomy" id="1220926"/>
    <lineage>
        <taxon>Eukaryota</taxon>
        <taxon>Fungi</taxon>
        <taxon>Fungi incertae sedis</taxon>
        <taxon>Mucoromycota</taxon>
        <taxon>Mucoromycotina</taxon>
        <taxon>Mucoromycetes</taxon>
        <taxon>Mucorales</taxon>
        <taxon>Mucorineae</taxon>
        <taxon>Mucoraceae</taxon>
        <taxon>Mucor</taxon>
    </lineage>
</organism>
<dbReference type="InParanoid" id="S2JS92"/>
<dbReference type="VEuPathDB" id="FungiDB:HMPREF1544_07637"/>
<dbReference type="Gene3D" id="3.40.50.720">
    <property type="entry name" value="NAD(P)-binding Rossmann-like Domain"/>
    <property type="match status" value="1"/>
</dbReference>
<keyword evidence="2" id="KW-1185">Reference proteome</keyword>
<name>S2JS92_MUCC1</name>
<feature type="non-terminal residue" evidence="1">
    <location>
        <position position="90"/>
    </location>
</feature>
<proteinExistence type="predicted"/>
<evidence type="ECO:0000313" key="2">
    <source>
        <dbReference type="Proteomes" id="UP000014254"/>
    </source>
</evidence>
<dbReference type="EMBL" id="KE124009">
    <property type="protein sequence ID" value="EPB85548.1"/>
    <property type="molecule type" value="Genomic_DNA"/>
</dbReference>
<gene>
    <name evidence="1" type="ORF">HMPREF1544_07637</name>
</gene>
<reference evidence="2" key="1">
    <citation type="submission" date="2013-05" db="EMBL/GenBank/DDBJ databases">
        <title>The Genome sequence of Mucor circinelloides f. circinelloides 1006PhL.</title>
        <authorList>
            <consortium name="The Broad Institute Genomics Platform"/>
            <person name="Cuomo C."/>
            <person name="Earl A."/>
            <person name="Findley K."/>
            <person name="Lee S.C."/>
            <person name="Walker B."/>
            <person name="Young S."/>
            <person name="Zeng Q."/>
            <person name="Gargeya S."/>
            <person name="Fitzgerald M."/>
            <person name="Haas B."/>
            <person name="Abouelleil A."/>
            <person name="Allen A.W."/>
            <person name="Alvarado L."/>
            <person name="Arachchi H.M."/>
            <person name="Berlin A.M."/>
            <person name="Chapman S.B."/>
            <person name="Gainer-Dewar J."/>
            <person name="Goldberg J."/>
            <person name="Griggs A."/>
            <person name="Gujja S."/>
            <person name="Hansen M."/>
            <person name="Howarth C."/>
            <person name="Imamovic A."/>
            <person name="Ireland A."/>
            <person name="Larimer J."/>
            <person name="McCowan C."/>
            <person name="Murphy C."/>
            <person name="Pearson M."/>
            <person name="Poon T.W."/>
            <person name="Priest M."/>
            <person name="Roberts A."/>
            <person name="Saif S."/>
            <person name="Shea T."/>
            <person name="Sisk P."/>
            <person name="Sykes S."/>
            <person name="Wortman J."/>
            <person name="Nusbaum C."/>
            <person name="Birren B."/>
        </authorList>
    </citation>
    <scope>NUCLEOTIDE SEQUENCE [LARGE SCALE GENOMIC DNA]</scope>
    <source>
        <strain evidence="2">1006PhL</strain>
    </source>
</reference>
<dbReference type="OrthoDB" id="430436at2759"/>
<dbReference type="Proteomes" id="UP000014254">
    <property type="component" value="Unassembled WGS sequence"/>
</dbReference>
<dbReference type="STRING" id="1220926.S2JS92"/>
<dbReference type="AlphaFoldDB" id="S2JS92"/>
<protein>
    <submittedName>
        <fullName evidence="1">Uncharacterized protein</fullName>
    </submittedName>
</protein>
<dbReference type="PANTHER" id="PTHR14097">
    <property type="entry name" value="OXIDOREDUCTASE HTATIP2"/>
    <property type="match status" value="1"/>
</dbReference>
<evidence type="ECO:0000313" key="1">
    <source>
        <dbReference type="EMBL" id="EPB85548.1"/>
    </source>
</evidence>
<sequence length="90" mass="10020">SAVVIQCFEKGTVGKQVLTDVLKNDSYTKVAAFDRRPVELDKSMPQDNLVKNRYKKTVDFDHLEAHRDAFRNVSDGLCCLATSRAEASSA</sequence>
<feature type="non-terminal residue" evidence="1">
    <location>
        <position position="1"/>
    </location>
</feature>